<organism evidence="1">
    <name type="scientific">Chromera velia CCMP2878</name>
    <dbReference type="NCBI Taxonomy" id="1169474"/>
    <lineage>
        <taxon>Eukaryota</taxon>
        <taxon>Sar</taxon>
        <taxon>Alveolata</taxon>
        <taxon>Colpodellida</taxon>
        <taxon>Chromeraceae</taxon>
        <taxon>Chromera</taxon>
    </lineage>
</organism>
<reference evidence="1" key="1">
    <citation type="submission" date="2014-11" db="EMBL/GenBank/DDBJ databases">
        <title>Molecular phylogeny of cliff fern family Woodsiaceae with morphological implications.</title>
        <authorList>
            <person name="Shao Y.-Z."/>
            <person name="Wei R."/>
            <person name="Zhang X.-C."/>
        </authorList>
    </citation>
    <scope>NUCLEOTIDE SEQUENCE</scope>
</reference>
<dbReference type="PhylomeDB" id="A0A0K6S662"/>
<dbReference type="VEuPathDB" id="CryptoDB:Cvel_15381"/>
<name>A0A0K6S662_9ALVE</name>
<dbReference type="AlphaFoldDB" id="A0A0K6S662"/>
<sequence length="230" mass="24875">MGCFDCCGGPAERAEEFVVAPHAEDSTPEPVVATTQKDELASGVEESVVGGPGNRTMLANMSDVSNDSPGTKEKKKDTLKSLVRQFCTEADKGVPVKWIDATGKFSKPAKLLLSKDKQSISIVEDTTDKPEAVPAQDTMGLGTIDQKDFRKGTDRILEVLPDFDANAVTDYCCAVTDTNKNTIVFGFQSEEKRNEIHYVLKVLSLVVLERRQKGSGRSEIDSALTGSVAQ</sequence>
<proteinExistence type="predicted"/>
<protein>
    <submittedName>
        <fullName evidence="1">Uncharacterized protein</fullName>
    </submittedName>
</protein>
<accession>A0A0K6S662</accession>
<dbReference type="EMBL" id="CDMZ01000150">
    <property type="protein sequence ID" value="CUC09064.1"/>
    <property type="molecule type" value="Genomic_DNA"/>
</dbReference>
<evidence type="ECO:0000313" key="1">
    <source>
        <dbReference type="EMBL" id="CUC09064.1"/>
    </source>
</evidence>
<gene>
    <name evidence="1" type="ORF">Cvel_15381.t2.CR1</name>
</gene>